<accession>A0ABQ1P5N7</accession>
<organism evidence="2 3">
    <name type="scientific">Tersicoccus solisilvae</name>
    <dbReference type="NCBI Taxonomy" id="1882339"/>
    <lineage>
        <taxon>Bacteria</taxon>
        <taxon>Bacillati</taxon>
        <taxon>Actinomycetota</taxon>
        <taxon>Actinomycetes</taxon>
        <taxon>Micrococcales</taxon>
        <taxon>Micrococcaceae</taxon>
        <taxon>Tersicoccus</taxon>
    </lineage>
</organism>
<keyword evidence="3" id="KW-1185">Reference proteome</keyword>
<dbReference type="Proteomes" id="UP000597761">
    <property type="component" value="Unassembled WGS sequence"/>
</dbReference>
<feature type="domain" description="AbiEi antitoxin N-terminal" evidence="1">
    <location>
        <begin position="11"/>
        <end position="51"/>
    </location>
</feature>
<evidence type="ECO:0000259" key="1">
    <source>
        <dbReference type="Pfam" id="PF13338"/>
    </source>
</evidence>
<dbReference type="EMBL" id="BMJI01000009">
    <property type="protein sequence ID" value="GGC91542.1"/>
    <property type="molecule type" value="Genomic_DNA"/>
</dbReference>
<comment type="caution">
    <text evidence="2">The sequence shown here is derived from an EMBL/GenBank/DDBJ whole genome shotgun (WGS) entry which is preliminary data.</text>
</comment>
<dbReference type="Pfam" id="PF13338">
    <property type="entry name" value="AbiEi_4"/>
    <property type="match status" value="1"/>
</dbReference>
<dbReference type="Gene3D" id="3.40.960.10">
    <property type="entry name" value="VSR Endonuclease"/>
    <property type="match status" value="1"/>
</dbReference>
<reference evidence="3" key="1">
    <citation type="journal article" date="2019" name="Int. J. Syst. Evol. Microbiol.">
        <title>The Global Catalogue of Microorganisms (GCM) 10K type strain sequencing project: providing services to taxonomists for standard genome sequencing and annotation.</title>
        <authorList>
            <consortium name="The Broad Institute Genomics Platform"/>
            <consortium name="The Broad Institute Genome Sequencing Center for Infectious Disease"/>
            <person name="Wu L."/>
            <person name="Ma J."/>
        </authorList>
    </citation>
    <scope>NUCLEOTIDE SEQUENCE [LARGE SCALE GENOMIC DNA]</scope>
    <source>
        <strain evidence="3">CGMCC 1.15480</strain>
    </source>
</reference>
<dbReference type="InterPro" id="IPR025159">
    <property type="entry name" value="AbiEi_N"/>
</dbReference>
<evidence type="ECO:0000313" key="3">
    <source>
        <dbReference type="Proteomes" id="UP000597761"/>
    </source>
</evidence>
<sequence length="280" mass="30634">MIDHGGVDIGELVRAHGGVVRWGELRDAGISRARIDAWVTSGHLERVGHGLLATSTADPRMVEWRRQGARAACVTFAQASGLWQWRLPPLPHLGAGRSVPLTDCVVHRVNGSYDLVDALLSCCRCLPDVEALVLVESAVVLKRTTLGQLRERASTVRCARVGRVLERINPLSGSMTETIGRVCLQDAGFCVQCQVKVAGVGHVDLFVDGMLGIEVDSAQFHSDRAAYREDRRRWNALTSEAVPVLRVTYEMVIHEPEAFIALVRRTLERHASAPAVAPGR</sequence>
<proteinExistence type="predicted"/>
<evidence type="ECO:0000313" key="2">
    <source>
        <dbReference type="EMBL" id="GGC91542.1"/>
    </source>
</evidence>
<gene>
    <name evidence="2" type="ORF">GCM10011512_18280</name>
</gene>
<name>A0ABQ1P5N7_9MICC</name>
<protein>
    <recommendedName>
        <fullName evidence="1">AbiEi antitoxin N-terminal domain-containing protein</fullName>
    </recommendedName>
</protein>